<comment type="caution">
    <text evidence="4">The sequence shown here is derived from an EMBL/GenBank/DDBJ whole genome shotgun (WGS) entry which is preliminary data.</text>
</comment>
<dbReference type="InterPro" id="IPR012674">
    <property type="entry name" value="Calycin"/>
</dbReference>
<dbReference type="RefSeq" id="WP_379772069.1">
    <property type="nucleotide sequence ID" value="NZ_JBHSMZ010000010.1"/>
</dbReference>
<dbReference type="InterPro" id="IPR000566">
    <property type="entry name" value="Lipocln_cytosolic_FA-bd_dom"/>
</dbReference>
<feature type="chain" id="PRO_5045016162" description="Outer membrane lipoprotein Blc" evidence="2">
    <location>
        <begin position="25"/>
        <end position="190"/>
    </location>
</feature>
<feature type="domain" description="Lipocalin/cytosolic fatty-acid binding" evidence="3">
    <location>
        <begin position="41"/>
        <end position="188"/>
    </location>
</feature>
<dbReference type="Pfam" id="PF08212">
    <property type="entry name" value="Lipocalin_2"/>
    <property type="match status" value="1"/>
</dbReference>
<dbReference type="PANTHER" id="PTHR10612:SF34">
    <property type="entry name" value="APOLIPOPROTEIN D"/>
    <property type="match status" value="1"/>
</dbReference>
<protein>
    <recommendedName>
        <fullName evidence="2">Outer membrane lipoprotein Blc</fullName>
    </recommendedName>
</protein>
<feature type="signal peptide" evidence="2">
    <location>
        <begin position="1"/>
        <end position="24"/>
    </location>
</feature>
<dbReference type="InterPro" id="IPR002446">
    <property type="entry name" value="Lipocalin_bac"/>
</dbReference>
<comment type="similarity">
    <text evidence="1 2">Belongs to the calycin superfamily. Lipocalin family.</text>
</comment>
<evidence type="ECO:0000313" key="4">
    <source>
        <dbReference type="EMBL" id="MFC5549976.1"/>
    </source>
</evidence>
<dbReference type="PRINTS" id="PR01171">
    <property type="entry name" value="BCTLIPOCALIN"/>
</dbReference>
<dbReference type="EMBL" id="JBHSMZ010000010">
    <property type="protein sequence ID" value="MFC5549976.1"/>
    <property type="molecule type" value="Genomic_DNA"/>
</dbReference>
<keyword evidence="2" id="KW-0472">Membrane</keyword>
<comment type="subunit">
    <text evidence="2">Homodimer.</text>
</comment>
<proteinExistence type="inferred from homology"/>
<dbReference type="InterPro" id="IPR047202">
    <property type="entry name" value="Lipocalin_Blc-like_dom"/>
</dbReference>
<comment type="function">
    <text evidence="2">Involved in the storage or transport of lipids necessary for membrane maintenance under stressful conditions. Displays a binding preference for lysophospholipids.</text>
</comment>
<dbReference type="Proteomes" id="UP001596086">
    <property type="component" value="Unassembled WGS sequence"/>
</dbReference>
<dbReference type="PIRSF" id="PIRSF036893">
    <property type="entry name" value="Lipocalin_ApoD"/>
    <property type="match status" value="1"/>
</dbReference>
<name>A0ABW0RYQ2_9BURK</name>
<evidence type="ECO:0000259" key="3">
    <source>
        <dbReference type="Pfam" id="PF08212"/>
    </source>
</evidence>
<keyword evidence="5" id="KW-1185">Reference proteome</keyword>
<accession>A0ABW0RYQ2</accession>
<keyword evidence="2" id="KW-0732">Signal</keyword>
<evidence type="ECO:0000256" key="1">
    <source>
        <dbReference type="ARBA" id="ARBA00006889"/>
    </source>
</evidence>
<reference evidence="5" key="1">
    <citation type="journal article" date="2019" name="Int. J. Syst. Evol. Microbiol.">
        <title>The Global Catalogue of Microorganisms (GCM) 10K type strain sequencing project: providing services to taxonomists for standard genome sequencing and annotation.</title>
        <authorList>
            <consortium name="The Broad Institute Genomics Platform"/>
            <consortium name="The Broad Institute Genome Sequencing Center for Infectious Disease"/>
            <person name="Wu L."/>
            <person name="Ma J."/>
        </authorList>
    </citation>
    <scope>NUCLEOTIDE SEQUENCE [LARGE SCALE GENOMIC DNA]</scope>
    <source>
        <strain evidence="5">CGMCC 4.5798</strain>
    </source>
</reference>
<dbReference type="CDD" id="cd19438">
    <property type="entry name" value="lipocalin_Blc-like"/>
    <property type="match status" value="1"/>
</dbReference>
<sequence>MPLPVSRLALIALGLLGATMTVLAAARERHEGSDLEPIASLDVPRYLGAWYEIAKYPNRFQKQCDRDTTAHYSLQPGGGIQVINRCRRADGRIDEAVGSARQIGPADSPKLEVRFAPGWLSFLPMVWGDYWVIDLDPDYQLAAVSEPKREYLWILSRTPTVPRLAMAGLLDRLARQGFDINKLEATKQAR</sequence>
<evidence type="ECO:0000256" key="2">
    <source>
        <dbReference type="PIRNR" id="PIRNR036893"/>
    </source>
</evidence>
<dbReference type="InterPro" id="IPR022271">
    <property type="entry name" value="Lipocalin_ApoD"/>
</dbReference>
<keyword evidence="2" id="KW-0446">Lipid-binding</keyword>
<comment type="subcellular location">
    <subcellularLocation>
        <location evidence="2">Cell outer membrane</location>
    </subcellularLocation>
</comment>
<dbReference type="PANTHER" id="PTHR10612">
    <property type="entry name" value="APOLIPOPROTEIN D"/>
    <property type="match status" value="1"/>
</dbReference>
<dbReference type="Gene3D" id="2.40.128.20">
    <property type="match status" value="1"/>
</dbReference>
<keyword evidence="2" id="KW-0449">Lipoprotein</keyword>
<gene>
    <name evidence="4" type="ORF">ACFPO9_15775</name>
</gene>
<organism evidence="4 5">
    <name type="scientific">Massilia aerilata</name>
    <dbReference type="NCBI Taxonomy" id="453817"/>
    <lineage>
        <taxon>Bacteria</taxon>
        <taxon>Pseudomonadati</taxon>
        <taxon>Pseudomonadota</taxon>
        <taxon>Betaproteobacteria</taxon>
        <taxon>Burkholderiales</taxon>
        <taxon>Oxalobacteraceae</taxon>
        <taxon>Telluria group</taxon>
        <taxon>Massilia</taxon>
    </lineage>
</organism>
<dbReference type="SUPFAM" id="SSF50814">
    <property type="entry name" value="Lipocalins"/>
    <property type="match status" value="1"/>
</dbReference>
<keyword evidence="2" id="KW-0998">Cell outer membrane</keyword>
<evidence type="ECO:0000313" key="5">
    <source>
        <dbReference type="Proteomes" id="UP001596086"/>
    </source>
</evidence>